<dbReference type="Proteomes" id="UP001224775">
    <property type="component" value="Unassembled WGS sequence"/>
</dbReference>
<gene>
    <name evidence="2" type="ORF">QTG54_013270</name>
</gene>
<sequence length="189" mass="20901">MMNTRLKLSSLWLSLWILIAQQQQVQSFSAINQDGVIINRQTALKYIVASPIIWSQASQIAQAKVSIKPDAAFQSLIAARQELNTASKYLSTKDYEGLKDYLSDPSLNINNYEENAGVLLASKQLDAESKKEIGTIRRYGVGADVIIMFGSVKSELEEEDANFGTVSKSLKRCMDALDEVIAICKSNGF</sequence>
<accession>A0AAD8XYB2</accession>
<evidence type="ECO:0000256" key="1">
    <source>
        <dbReference type="SAM" id="SignalP"/>
    </source>
</evidence>
<dbReference type="EMBL" id="JATAAI010000030">
    <property type="protein sequence ID" value="KAK1736134.1"/>
    <property type="molecule type" value="Genomic_DNA"/>
</dbReference>
<feature type="signal peptide" evidence="1">
    <location>
        <begin position="1"/>
        <end position="27"/>
    </location>
</feature>
<proteinExistence type="predicted"/>
<reference evidence="2" key="1">
    <citation type="submission" date="2023-06" db="EMBL/GenBank/DDBJ databases">
        <title>Survivors Of The Sea: Transcriptome response of Skeletonema marinoi to long-term dormancy.</title>
        <authorList>
            <person name="Pinder M.I.M."/>
            <person name="Kourtchenko O."/>
            <person name="Robertson E.K."/>
            <person name="Larsson T."/>
            <person name="Maumus F."/>
            <person name="Osuna-Cruz C.M."/>
            <person name="Vancaester E."/>
            <person name="Stenow R."/>
            <person name="Vandepoele K."/>
            <person name="Ploug H."/>
            <person name="Bruchert V."/>
            <person name="Godhe A."/>
            <person name="Topel M."/>
        </authorList>
    </citation>
    <scope>NUCLEOTIDE SEQUENCE</scope>
    <source>
        <strain evidence="2">R05AC</strain>
    </source>
</reference>
<keyword evidence="3" id="KW-1185">Reference proteome</keyword>
<comment type="caution">
    <text evidence="2">The sequence shown here is derived from an EMBL/GenBank/DDBJ whole genome shotgun (WGS) entry which is preliminary data.</text>
</comment>
<protein>
    <submittedName>
        <fullName evidence="2">Uncharacterized protein</fullName>
    </submittedName>
</protein>
<dbReference type="AlphaFoldDB" id="A0AAD8XYB2"/>
<organism evidence="2 3">
    <name type="scientific">Skeletonema marinoi</name>
    <dbReference type="NCBI Taxonomy" id="267567"/>
    <lineage>
        <taxon>Eukaryota</taxon>
        <taxon>Sar</taxon>
        <taxon>Stramenopiles</taxon>
        <taxon>Ochrophyta</taxon>
        <taxon>Bacillariophyta</taxon>
        <taxon>Coscinodiscophyceae</taxon>
        <taxon>Thalassiosirophycidae</taxon>
        <taxon>Thalassiosirales</taxon>
        <taxon>Skeletonemataceae</taxon>
        <taxon>Skeletonema</taxon>
        <taxon>Skeletonema marinoi-dohrnii complex</taxon>
    </lineage>
</organism>
<evidence type="ECO:0000313" key="3">
    <source>
        <dbReference type="Proteomes" id="UP001224775"/>
    </source>
</evidence>
<keyword evidence="1" id="KW-0732">Signal</keyword>
<evidence type="ECO:0000313" key="2">
    <source>
        <dbReference type="EMBL" id="KAK1736134.1"/>
    </source>
</evidence>
<name>A0AAD8XYB2_9STRA</name>
<feature type="chain" id="PRO_5042265363" evidence="1">
    <location>
        <begin position="28"/>
        <end position="189"/>
    </location>
</feature>